<gene>
    <name evidence="1" type="ORF">ALC53_06263</name>
</gene>
<keyword evidence="2" id="KW-1185">Reference proteome</keyword>
<dbReference type="AlphaFoldDB" id="A0A195BEJ8"/>
<protein>
    <submittedName>
        <fullName evidence="1">Uncharacterized protein</fullName>
    </submittedName>
</protein>
<name>A0A195BEJ8_9HYME</name>
<dbReference type="EMBL" id="KQ976500">
    <property type="protein sequence ID" value="KYM82998.1"/>
    <property type="molecule type" value="Genomic_DNA"/>
</dbReference>
<sequence length="179" mass="20532">MEIGRRGDTMRAPIRVQILVLAWFTQVMRLMMYCQRHFVAPKCISLFASKTATSSSRLTNKSHPVSPSRLIQAQACRLNYRPCKWIAGGAYTWKCDVACLASCRKPDAGSCYRNSADRIDIKSTRGENHEFNFGEEKRQRKREGRSLFTRENTRLPGKSARMLETPHLKLKDGTEVFEN</sequence>
<proteinExistence type="predicted"/>
<reference evidence="1 2" key="1">
    <citation type="submission" date="2015-09" db="EMBL/GenBank/DDBJ databases">
        <title>Atta colombica WGS genome.</title>
        <authorList>
            <person name="Nygaard S."/>
            <person name="Hu H."/>
            <person name="Boomsma J."/>
            <person name="Zhang G."/>
        </authorList>
    </citation>
    <scope>NUCLEOTIDE SEQUENCE [LARGE SCALE GENOMIC DNA]</scope>
    <source>
        <strain evidence="1">Treedump-2</strain>
        <tissue evidence="1">Whole body</tissue>
    </source>
</reference>
<dbReference type="Proteomes" id="UP000078540">
    <property type="component" value="Unassembled WGS sequence"/>
</dbReference>
<organism evidence="1 2">
    <name type="scientific">Atta colombica</name>
    <dbReference type="NCBI Taxonomy" id="520822"/>
    <lineage>
        <taxon>Eukaryota</taxon>
        <taxon>Metazoa</taxon>
        <taxon>Ecdysozoa</taxon>
        <taxon>Arthropoda</taxon>
        <taxon>Hexapoda</taxon>
        <taxon>Insecta</taxon>
        <taxon>Pterygota</taxon>
        <taxon>Neoptera</taxon>
        <taxon>Endopterygota</taxon>
        <taxon>Hymenoptera</taxon>
        <taxon>Apocrita</taxon>
        <taxon>Aculeata</taxon>
        <taxon>Formicoidea</taxon>
        <taxon>Formicidae</taxon>
        <taxon>Myrmicinae</taxon>
        <taxon>Atta</taxon>
    </lineage>
</organism>
<evidence type="ECO:0000313" key="1">
    <source>
        <dbReference type="EMBL" id="KYM82998.1"/>
    </source>
</evidence>
<accession>A0A195BEJ8</accession>
<evidence type="ECO:0000313" key="2">
    <source>
        <dbReference type="Proteomes" id="UP000078540"/>
    </source>
</evidence>